<evidence type="ECO:0000313" key="11">
    <source>
        <dbReference type="Proteomes" id="UP000245839"/>
    </source>
</evidence>
<dbReference type="GO" id="GO:0016757">
    <property type="term" value="F:glycosyltransferase activity"/>
    <property type="evidence" value="ECO:0007669"/>
    <property type="project" value="UniProtKB-KW"/>
</dbReference>
<keyword evidence="2" id="KW-0328">Glycosyltransferase</keyword>
<dbReference type="Proteomes" id="UP000251571">
    <property type="component" value="Unassembled WGS sequence"/>
</dbReference>
<keyword evidence="6 8" id="KW-0472">Membrane</keyword>
<keyword evidence="3 10" id="KW-0808">Transferase</keyword>
<evidence type="ECO:0000256" key="8">
    <source>
        <dbReference type="SAM" id="Phobius"/>
    </source>
</evidence>
<evidence type="ECO:0000256" key="4">
    <source>
        <dbReference type="ARBA" id="ARBA00022692"/>
    </source>
</evidence>
<feature type="region of interest" description="Disordered" evidence="7">
    <location>
        <begin position="1"/>
        <end position="72"/>
    </location>
</feature>
<dbReference type="Pfam" id="PF13641">
    <property type="entry name" value="Glyco_tranf_2_3"/>
    <property type="match status" value="1"/>
</dbReference>
<keyword evidence="4 8" id="KW-0812">Transmembrane</keyword>
<sequence length="692" mass="76131">MSPPFPPHGYAPREPSGGAPGSPGPAASPKVIPFPGQSRRPFLPRRLTLATPPDRAAEPHPSPAERPTLSATLSRKGAISEIALARARLALSDTSVDLADHLLRTGQVDEAALTEARGARFRMGRAGPVPRDQPGLDAWAKRLPLSLVLEHRALPWARVGGRSLIGVTRPDRLDALEAALPESFGSKLFAIIPDSAFDARLGELHGDSLARAAECRVARADSCRALTARAGATSLTVALMLILLLAVLNPAAALRWAVVAGVLVLLGNAALRIAAYATLWRDQRGGGAFRSIRPARAPPRSLPTVSVLIPLNDEPEIAPALTARLSRIDYPRDRLDVILVVEAGDRPTRDALAATALPPWMRVIAVPEGQPRTKPRALNYALPFVRGSIVGVWDAEDAPAPDQLRRVAARFRTAPPEVACLQGLLDYYNPTRNWLARCFTIEYANWFRFLLPGIARLGLVIPLGGTTLFFRRSALERIGAWDAHNVTEDADLGIRLARRGFRTEILDTTTLEEANADLLGWVRQRSRWMKGYILTWAVHARHPVALWRDLGPRRWLGFHLLFVGSILNALLMPVMWSTLVMAFGLWHPIQDWLPGHSAWPLWLFYVTVTLLNMGLAMVGCAAPHHRHLRRWVPAMEFYFPLATVAVWRALFGILLRPFHWDKTPHGAFGGREAMQEIEALHNGLAARLDRPP</sequence>
<evidence type="ECO:0000256" key="6">
    <source>
        <dbReference type="ARBA" id="ARBA00023136"/>
    </source>
</evidence>
<evidence type="ECO:0000313" key="12">
    <source>
        <dbReference type="Proteomes" id="UP000251571"/>
    </source>
</evidence>
<evidence type="ECO:0000256" key="2">
    <source>
        <dbReference type="ARBA" id="ARBA00022676"/>
    </source>
</evidence>
<evidence type="ECO:0000313" key="10">
    <source>
        <dbReference type="EMBL" id="SSA41705.1"/>
    </source>
</evidence>
<keyword evidence="5 8" id="KW-1133">Transmembrane helix</keyword>
<protein>
    <submittedName>
        <fullName evidence="9">Cellulose synthase/poly-beta-1,6-N-acetylglucosamine synthase-like glycosyltransferase</fullName>
    </submittedName>
    <submittedName>
        <fullName evidence="10">Glycosyltransferase, catalytic subunit of cellulose synthase and poly-beta-1,6-N-acetylglucosamine synthase</fullName>
    </submittedName>
</protein>
<feature type="transmembrane region" description="Helical" evidence="8">
    <location>
        <begin position="637"/>
        <end position="655"/>
    </location>
</feature>
<dbReference type="GO" id="GO:0016020">
    <property type="term" value="C:membrane"/>
    <property type="evidence" value="ECO:0007669"/>
    <property type="project" value="UniProtKB-SubCell"/>
</dbReference>
<comment type="subcellular location">
    <subcellularLocation>
        <location evidence="1">Membrane</location>
        <topology evidence="1">Multi-pass membrane protein</topology>
    </subcellularLocation>
</comment>
<proteinExistence type="predicted"/>
<reference evidence="10 12" key="1">
    <citation type="submission" date="2016-10" db="EMBL/GenBank/DDBJ databases">
        <authorList>
            <person name="Cai Z."/>
        </authorList>
    </citation>
    <scope>NUCLEOTIDE SEQUENCE [LARGE SCALE GENOMIC DNA]</scope>
    <source>
        <strain evidence="10 12">DSM 25227</strain>
    </source>
</reference>
<evidence type="ECO:0000256" key="3">
    <source>
        <dbReference type="ARBA" id="ARBA00022679"/>
    </source>
</evidence>
<dbReference type="PANTHER" id="PTHR43867">
    <property type="entry name" value="CELLULOSE SYNTHASE CATALYTIC SUBUNIT A [UDP-FORMING]"/>
    <property type="match status" value="1"/>
</dbReference>
<dbReference type="EMBL" id="QGDJ01000002">
    <property type="protein sequence ID" value="PWJ21295.1"/>
    <property type="molecule type" value="Genomic_DNA"/>
</dbReference>
<dbReference type="InterPro" id="IPR050321">
    <property type="entry name" value="Glycosyltr_2/OpgH_subfam"/>
</dbReference>
<dbReference type="CDD" id="cd06427">
    <property type="entry name" value="CESA_like_2"/>
    <property type="match status" value="1"/>
</dbReference>
<dbReference type="InterPro" id="IPR029044">
    <property type="entry name" value="Nucleotide-diphossugar_trans"/>
</dbReference>
<name>A0A2Y9ABY5_9RHOB</name>
<dbReference type="Gene3D" id="3.90.550.10">
    <property type="entry name" value="Spore Coat Polysaccharide Biosynthesis Protein SpsA, Chain A"/>
    <property type="match status" value="1"/>
</dbReference>
<dbReference type="AlphaFoldDB" id="A0A2Y9ABY5"/>
<gene>
    <name evidence="9" type="ORF">BCF38_102545</name>
    <name evidence="10" type="ORF">SAMN05421539_102545</name>
</gene>
<feature type="transmembrane region" description="Helical" evidence="8">
    <location>
        <begin position="254"/>
        <end position="275"/>
    </location>
</feature>
<evidence type="ECO:0000313" key="9">
    <source>
        <dbReference type="EMBL" id="PWJ21295.1"/>
    </source>
</evidence>
<keyword evidence="11" id="KW-1185">Reference proteome</keyword>
<accession>A0A2Y9ABY5</accession>
<feature type="transmembrane region" description="Helical" evidence="8">
    <location>
        <begin position="556"/>
        <end position="582"/>
    </location>
</feature>
<evidence type="ECO:0000256" key="1">
    <source>
        <dbReference type="ARBA" id="ARBA00004141"/>
    </source>
</evidence>
<organism evidence="10 12">
    <name type="scientific">Jannaschia seohaensis</name>
    <dbReference type="NCBI Taxonomy" id="475081"/>
    <lineage>
        <taxon>Bacteria</taxon>
        <taxon>Pseudomonadati</taxon>
        <taxon>Pseudomonadota</taxon>
        <taxon>Alphaproteobacteria</taxon>
        <taxon>Rhodobacterales</taxon>
        <taxon>Roseobacteraceae</taxon>
        <taxon>Jannaschia</taxon>
    </lineage>
</organism>
<evidence type="ECO:0000256" key="5">
    <source>
        <dbReference type="ARBA" id="ARBA00022989"/>
    </source>
</evidence>
<dbReference type="PANTHER" id="PTHR43867:SF2">
    <property type="entry name" value="CELLULOSE SYNTHASE CATALYTIC SUBUNIT A [UDP-FORMING]"/>
    <property type="match status" value="1"/>
</dbReference>
<dbReference type="Proteomes" id="UP000245839">
    <property type="component" value="Unassembled WGS sequence"/>
</dbReference>
<evidence type="ECO:0000256" key="7">
    <source>
        <dbReference type="SAM" id="MobiDB-lite"/>
    </source>
</evidence>
<feature type="transmembrane region" description="Helical" evidence="8">
    <location>
        <begin position="602"/>
        <end position="625"/>
    </location>
</feature>
<reference evidence="9 11" key="2">
    <citation type="submission" date="2018-03" db="EMBL/GenBank/DDBJ databases">
        <title>Genomic Encyclopedia of Archaeal and Bacterial Type Strains, Phase II (KMG-II): from individual species to whole genera.</title>
        <authorList>
            <person name="Goeker M."/>
        </authorList>
    </citation>
    <scope>NUCLEOTIDE SEQUENCE [LARGE SCALE GENOMIC DNA]</scope>
    <source>
        <strain evidence="9 11">DSM 25227</strain>
    </source>
</reference>
<dbReference type="SUPFAM" id="SSF160246">
    <property type="entry name" value="EspE N-terminal domain-like"/>
    <property type="match status" value="1"/>
</dbReference>
<dbReference type="InterPro" id="IPR037257">
    <property type="entry name" value="T2SS_E_N_sf"/>
</dbReference>
<dbReference type="SUPFAM" id="SSF53448">
    <property type="entry name" value="Nucleotide-diphospho-sugar transferases"/>
    <property type="match status" value="1"/>
</dbReference>
<dbReference type="EMBL" id="UETC01000002">
    <property type="protein sequence ID" value="SSA41705.1"/>
    <property type="molecule type" value="Genomic_DNA"/>
</dbReference>
<feature type="transmembrane region" description="Helical" evidence="8">
    <location>
        <begin position="226"/>
        <end position="248"/>
    </location>
</feature>